<dbReference type="PANTHER" id="PTHR13220:SF11">
    <property type="entry name" value="TIMELESS-INTERACTING PROTEIN"/>
    <property type="match status" value="1"/>
</dbReference>
<comment type="similarity">
    <text evidence="2 7">Belongs to the CSM3 family.</text>
</comment>
<keyword evidence="5 7" id="KW-0539">Nucleus</keyword>
<dbReference type="GO" id="GO:0031298">
    <property type="term" value="C:replication fork protection complex"/>
    <property type="evidence" value="ECO:0007669"/>
    <property type="project" value="TreeGrafter"/>
</dbReference>
<evidence type="ECO:0000313" key="11">
    <source>
        <dbReference type="Proteomes" id="UP000028545"/>
    </source>
</evidence>
<evidence type="ECO:0000256" key="5">
    <source>
        <dbReference type="ARBA" id="ARBA00023242"/>
    </source>
</evidence>
<name>A0A084G769_PSEDA</name>
<organism evidence="10 11">
    <name type="scientific">Pseudallescheria apiosperma</name>
    <name type="common">Scedosporium apiospermum</name>
    <dbReference type="NCBI Taxonomy" id="563466"/>
    <lineage>
        <taxon>Eukaryota</taxon>
        <taxon>Fungi</taxon>
        <taxon>Dikarya</taxon>
        <taxon>Ascomycota</taxon>
        <taxon>Pezizomycotina</taxon>
        <taxon>Sordariomycetes</taxon>
        <taxon>Hypocreomycetidae</taxon>
        <taxon>Microascales</taxon>
        <taxon>Microascaceae</taxon>
        <taxon>Scedosporium</taxon>
    </lineage>
</organism>
<evidence type="ECO:0000256" key="8">
    <source>
        <dbReference type="SAM" id="MobiDB-lite"/>
    </source>
</evidence>
<evidence type="ECO:0000256" key="2">
    <source>
        <dbReference type="ARBA" id="ARBA00006075"/>
    </source>
</evidence>
<keyword evidence="3 7" id="KW-0227">DNA damage</keyword>
<dbReference type="KEGG" id="sapo:SAPIO_CDS4851"/>
<reference evidence="10 11" key="1">
    <citation type="journal article" date="2014" name="Genome Announc.">
        <title>Draft genome sequence of the pathogenic fungus Scedosporium apiospermum.</title>
        <authorList>
            <person name="Vandeputte P."/>
            <person name="Ghamrawi S."/>
            <person name="Rechenmann M."/>
            <person name="Iltis A."/>
            <person name="Giraud S."/>
            <person name="Fleury M."/>
            <person name="Thornton C."/>
            <person name="Delhaes L."/>
            <person name="Meyer W."/>
            <person name="Papon N."/>
            <person name="Bouchara J.P."/>
        </authorList>
    </citation>
    <scope>NUCLEOTIDE SEQUENCE [LARGE SCALE GENOMIC DNA]</scope>
    <source>
        <strain evidence="10 11">IHEM 14462</strain>
    </source>
</reference>
<keyword evidence="11" id="KW-1185">Reference proteome</keyword>
<dbReference type="GO" id="GO:0003677">
    <property type="term" value="F:DNA binding"/>
    <property type="evidence" value="ECO:0007669"/>
    <property type="project" value="TreeGrafter"/>
</dbReference>
<protein>
    <recommendedName>
        <fullName evidence="7">Chromosome segregation in meiosis protein</fullName>
    </recommendedName>
</protein>
<keyword evidence="4" id="KW-0236">DNA replication inhibitor</keyword>
<dbReference type="Pfam" id="PF07962">
    <property type="entry name" value="Swi3"/>
    <property type="match status" value="1"/>
</dbReference>
<dbReference type="EMBL" id="JOWA01000095">
    <property type="protein sequence ID" value="KEZ43181.1"/>
    <property type="molecule type" value="Genomic_DNA"/>
</dbReference>
<dbReference type="GeneID" id="27723923"/>
<dbReference type="GO" id="GO:0006974">
    <property type="term" value="P:DNA damage response"/>
    <property type="evidence" value="ECO:0007669"/>
    <property type="project" value="UniProtKB-KW"/>
</dbReference>
<dbReference type="GO" id="GO:0043111">
    <property type="term" value="P:replication fork arrest"/>
    <property type="evidence" value="ECO:0007669"/>
    <property type="project" value="TreeGrafter"/>
</dbReference>
<evidence type="ECO:0000256" key="7">
    <source>
        <dbReference type="RuleBase" id="RU366049"/>
    </source>
</evidence>
<dbReference type="Proteomes" id="UP000028545">
    <property type="component" value="Unassembled WGS sequence"/>
</dbReference>
<evidence type="ECO:0000256" key="4">
    <source>
        <dbReference type="ARBA" id="ARBA00022880"/>
    </source>
</evidence>
<dbReference type="RefSeq" id="XP_016642980.1">
    <property type="nucleotide sequence ID" value="XM_016787305.1"/>
</dbReference>
<dbReference type="HOGENOM" id="CLU_036204_0_0_1"/>
<keyword evidence="6 7" id="KW-0131">Cell cycle</keyword>
<evidence type="ECO:0000256" key="6">
    <source>
        <dbReference type="ARBA" id="ARBA00023306"/>
    </source>
</evidence>
<dbReference type="AlphaFoldDB" id="A0A084G769"/>
<dbReference type="VEuPathDB" id="FungiDB:SAPIO_CDS4851"/>
<sequence>MVAEEISTHPRRPNDLDDYDVELEDIFQEPNVSSVSDVLGTRNEREGLGLEDAVSVTKRAHIPRVKLDDQRLLSEAGIPKLRNRARKLRLKGKGHEFSDAARILSLYQLWLDDLFPKAKFLDALSMVEKAGHKTALFKQRQGWIDEEIRSMSAEADDQVVSTPPISAAPADDDDDPDGVYTATPHGGATSPAPHPDEDDMLESLMLEVADTTSSNAIVDPEADMFADEESAMAQMEDLW</sequence>
<dbReference type="PANTHER" id="PTHR13220">
    <property type="entry name" value="TIMELESS INTERACTING-RELATED"/>
    <property type="match status" value="1"/>
</dbReference>
<evidence type="ECO:0000256" key="1">
    <source>
        <dbReference type="ARBA" id="ARBA00004123"/>
    </source>
</evidence>
<feature type="region of interest" description="Disordered" evidence="8">
    <location>
        <begin position="154"/>
        <end position="200"/>
    </location>
</feature>
<evidence type="ECO:0000256" key="3">
    <source>
        <dbReference type="ARBA" id="ARBA00022763"/>
    </source>
</evidence>
<dbReference type="InterPro" id="IPR012923">
    <property type="entry name" value="Csm3"/>
</dbReference>
<accession>A0A084G769</accession>
<comment type="caution">
    <text evidence="10">The sequence shown here is derived from an EMBL/GenBank/DDBJ whole genome shotgun (WGS) entry which is preliminary data.</text>
</comment>
<gene>
    <name evidence="10" type="ORF">SAPIO_CDS4851</name>
</gene>
<dbReference type="GO" id="GO:0031297">
    <property type="term" value="P:replication fork processing"/>
    <property type="evidence" value="ECO:0007669"/>
    <property type="project" value="UniProtKB-UniRule"/>
</dbReference>
<dbReference type="OrthoDB" id="437078at2759"/>
<evidence type="ECO:0000259" key="9">
    <source>
        <dbReference type="Pfam" id="PF07962"/>
    </source>
</evidence>
<comment type="subcellular location">
    <subcellularLocation>
        <location evidence="1 7">Nucleus</location>
    </subcellularLocation>
</comment>
<comment type="function">
    <text evidence="7">Plays an important role in the control of DNA replication and the maintenance of replication fork stability.</text>
</comment>
<proteinExistence type="inferred from homology"/>
<evidence type="ECO:0000313" key="10">
    <source>
        <dbReference type="EMBL" id="KEZ43181.1"/>
    </source>
</evidence>
<dbReference type="InterPro" id="IPR040038">
    <property type="entry name" value="TIPIN/Csm3/Swi3"/>
</dbReference>
<dbReference type="GO" id="GO:0000076">
    <property type="term" value="P:DNA replication checkpoint signaling"/>
    <property type="evidence" value="ECO:0007669"/>
    <property type="project" value="UniProtKB-UniRule"/>
</dbReference>
<feature type="domain" description="Chromosome segregation in meiosis protein 3" evidence="9">
    <location>
        <begin position="66"/>
        <end position="147"/>
    </location>
</feature>